<dbReference type="NCBIfam" id="TIGR01958">
    <property type="entry name" value="nuoE_fam"/>
    <property type="match status" value="1"/>
</dbReference>
<evidence type="ECO:0000256" key="3">
    <source>
        <dbReference type="ARBA" id="ARBA00022723"/>
    </source>
</evidence>
<dbReference type="AlphaFoldDB" id="A0A956SBN3"/>
<sequence length="163" mass="18301">MGHSVAFSDASMERFRHLLTRYPNKQAALLPTLWMAQQEFGWISTEVIEYVSELLELPPSHVYGVVSFYTMYYRKPMGKYHIQLCTNLSCMLMGGSTVLDALQEKLGIGLGETTADGMFSLDEVECLAACEMAPCCQMNDEYHGPLTPESVGRFVDELRARGK</sequence>
<dbReference type="EC" id="1.6.5.11" evidence="8"/>
<dbReference type="PIRSF" id="PIRSF000216">
    <property type="entry name" value="NADH_DH_24kDa"/>
    <property type="match status" value="1"/>
</dbReference>
<evidence type="ECO:0000256" key="5">
    <source>
        <dbReference type="ARBA" id="ARBA00023014"/>
    </source>
</evidence>
<dbReference type="Gene3D" id="3.40.30.10">
    <property type="entry name" value="Glutaredoxin"/>
    <property type="match status" value="1"/>
</dbReference>
<evidence type="ECO:0000256" key="4">
    <source>
        <dbReference type="ARBA" id="ARBA00023004"/>
    </source>
</evidence>
<dbReference type="PROSITE" id="PS01099">
    <property type="entry name" value="COMPLEX1_24K"/>
    <property type="match status" value="1"/>
</dbReference>
<dbReference type="NCBIfam" id="NF005722">
    <property type="entry name" value="PRK07539.1-2"/>
    <property type="match status" value="1"/>
</dbReference>
<dbReference type="Proteomes" id="UP000739538">
    <property type="component" value="Unassembled WGS sequence"/>
</dbReference>
<name>A0A956SBN3_UNCEI</name>
<keyword evidence="2 7" id="KW-0001">2Fe-2S</keyword>
<dbReference type="InterPro" id="IPR036249">
    <property type="entry name" value="Thioredoxin-like_sf"/>
</dbReference>
<keyword evidence="8" id="KW-0560">Oxidoreductase</keyword>
<dbReference type="GO" id="GO:0051537">
    <property type="term" value="F:2 iron, 2 sulfur cluster binding"/>
    <property type="evidence" value="ECO:0007669"/>
    <property type="project" value="UniProtKB-KW"/>
</dbReference>
<protein>
    <submittedName>
        <fullName evidence="8">NADH-quinone oxidoreductase subunit NuoE</fullName>
        <ecNumber evidence="8">1.6.5.11</ecNumber>
    </submittedName>
</protein>
<keyword evidence="3 7" id="KW-0479">Metal-binding</keyword>
<dbReference type="InterPro" id="IPR041921">
    <property type="entry name" value="NuoE_N"/>
</dbReference>
<feature type="binding site" evidence="7">
    <location>
        <position position="130"/>
    </location>
    <ligand>
        <name>[2Fe-2S] cluster</name>
        <dbReference type="ChEBI" id="CHEBI:190135"/>
    </ligand>
</feature>
<feature type="binding site" evidence="7">
    <location>
        <position position="85"/>
    </location>
    <ligand>
        <name>[2Fe-2S] cluster</name>
        <dbReference type="ChEBI" id="CHEBI:190135"/>
    </ligand>
</feature>
<reference evidence="8" key="1">
    <citation type="submission" date="2020-04" db="EMBL/GenBank/DDBJ databases">
        <authorList>
            <person name="Zhang T."/>
        </authorList>
    </citation>
    <scope>NUCLEOTIDE SEQUENCE</scope>
    <source>
        <strain evidence="8">HKST-UBA02</strain>
    </source>
</reference>
<proteinExistence type="inferred from homology"/>
<dbReference type="SUPFAM" id="SSF52833">
    <property type="entry name" value="Thioredoxin-like"/>
    <property type="match status" value="1"/>
</dbReference>
<evidence type="ECO:0000256" key="2">
    <source>
        <dbReference type="ARBA" id="ARBA00022714"/>
    </source>
</evidence>
<dbReference type="FunFam" id="1.10.10.1590:FF:000001">
    <property type="entry name" value="NADH-quinone oxidoreductase subunit E"/>
    <property type="match status" value="1"/>
</dbReference>
<keyword evidence="4 7" id="KW-0408">Iron</keyword>
<dbReference type="GO" id="GO:0046872">
    <property type="term" value="F:metal ion binding"/>
    <property type="evidence" value="ECO:0007669"/>
    <property type="project" value="UniProtKB-KW"/>
</dbReference>
<accession>A0A956SBN3</accession>
<dbReference type="EMBL" id="JAGQHS010000005">
    <property type="protein sequence ID" value="MCA9754535.1"/>
    <property type="molecule type" value="Genomic_DNA"/>
</dbReference>
<organism evidence="8 9">
    <name type="scientific">Eiseniibacteriota bacterium</name>
    <dbReference type="NCBI Taxonomy" id="2212470"/>
    <lineage>
        <taxon>Bacteria</taxon>
        <taxon>Candidatus Eiseniibacteriota</taxon>
    </lineage>
</organism>
<comment type="cofactor">
    <cofactor evidence="7">
        <name>[2Fe-2S] cluster</name>
        <dbReference type="ChEBI" id="CHEBI:190135"/>
    </cofactor>
    <text evidence="7">Binds 1 [2Fe-2S] cluster.</text>
</comment>
<comment type="caution">
    <text evidence="8">The sequence shown here is derived from an EMBL/GenBank/DDBJ whole genome shotgun (WGS) entry which is preliminary data.</text>
</comment>
<dbReference type="InterPro" id="IPR042128">
    <property type="entry name" value="NuoE_dom"/>
</dbReference>
<dbReference type="Gene3D" id="1.10.10.1590">
    <property type="entry name" value="NADH-quinone oxidoreductase subunit E"/>
    <property type="match status" value="1"/>
</dbReference>
<feature type="binding site" evidence="7">
    <location>
        <position position="90"/>
    </location>
    <ligand>
        <name>[2Fe-2S] cluster</name>
        <dbReference type="ChEBI" id="CHEBI:190135"/>
    </ligand>
</feature>
<dbReference type="GO" id="GO:0003954">
    <property type="term" value="F:NADH dehydrogenase activity"/>
    <property type="evidence" value="ECO:0007669"/>
    <property type="project" value="TreeGrafter"/>
</dbReference>
<keyword evidence="5 7" id="KW-0411">Iron-sulfur</keyword>
<gene>
    <name evidence="8" type="primary">nuoE</name>
    <name evidence="8" type="ORF">KDA27_01945</name>
</gene>
<dbReference type="Pfam" id="PF01257">
    <property type="entry name" value="2Fe-2S_thioredx"/>
    <property type="match status" value="1"/>
</dbReference>
<evidence type="ECO:0000313" key="9">
    <source>
        <dbReference type="Proteomes" id="UP000739538"/>
    </source>
</evidence>
<comment type="similarity">
    <text evidence="1">Belongs to the complex I 24 kDa subunit family.</text>
</comment>
<dbReference type="InterPro" id="IPR002023">
    <property type="entry name" value="NuoE-like"/>
</dbReference>
<dbReference type="CDD" id="cd03064">
    <property type="entry name" value="TRX_Fd_NuoE"/>
    <property type="match status" value="1"/>
</dbReference>
<dbReference type="PANTHER" id="PTHR10371">
    <property type="entry name" value="NADH DEHYDROGENASE UBIQUINONE FLAVOPROTEIN 2, MITOCHONDRIAL"/>
    <property type="match status" value="1"/>
</dbReference>
<reference evidence="8" key="2">
    <citation type="journal article" date="2021" name="Microbiome">
        <title>Successional dynamics and alternative stable states in a saline activated sludge microbial community over 9 years.</title>
        <authorList>
            <person name="Wang Y."/>
            <person name="Ye J."/>
            <person name="Ju F."/>
            <person name="Liu L."/>
            <person name="Boyd J.A."/>
            <person name="Deng Y."/>
            <person name="Parks D.H."/>
            <person name="Jiang X."/>
            <person name="Yin X."/>
            <person name="Woodcroft B.J."/>
            <person name="Tyson G.W."/>
            <person name="Hugenholtz P."/>
            <person name="Polz M.F."/>
            <person name="Zhang T."/>
        </authorList>
    </citation>
    <scope>NUCLEOTIDE SEQUENCE</scope>
    <source>
        <strain evidence="8">HKST-UBA02</strain>
    </source>
</reference>
<evidence type="ECO:0000256" key="7">
    <source>
        <dbReference type="PIRSR" id="PIRSR000216-1"/>
    </source>
</evidence>
<comment type="cofactor">
    <cofactor evidence="6">
        <name>[2Fe-2S] cluster</name>
        <dbReference type="ChEBI" id="CHEBI:190135"/>
    </cofactor>
</comment>
<feature type="binding site" evidence="7">
    <location>
        <position position="126"/>
    </location>
    <ligand>
        <name>[2Fe-2S] cluster</name>
        <dbReference type="ChEBI" id="CHEBI:190135"/>
    </ligand>
</feature>
<evidence type="ECO:0000256" key="6">
    <source>
        <dbReference type="ARBA" id="ARBA00034078"/>
    </source>
</evidence>
<dbReference type="PANTHER" id="PTHR10371:SF3">
    <property type="entry name" value="NADH DEHYDROGENASE [UBIQUINONE] FLAVOPROTEIN 2, MITOCHONDRIAL"/>
    <property type="match status" value="1"/>
</dbReference>
<evidence type="ECO:0000256" key="1">
    <source>
        <dbReference type="ARBA" id="ARBA00010643"/>
    </source>
</evidence>
<evidence type="ECO:0000313" key="8">
    <source>
        <dbReference type="EMBL" id="MCA9754535.1"/>
    </source>
</evidence>